<keyword evidence="4" id="KW-1134">Transmembrane beta strand</keyword>
<evidence type="ECO:0000256" key="9">
    <source>
        <dbReference type="ARBA" id="ARBA00022852"/>
    </source>
</evidence>
<dbReference type="GO" id="GO:0031640">
    <property type="term" value="P:killing of cells of another organism"/>
    <property type="evidence" value="ECO:0007669"/>
    <property type="project" value="UniProtKB-KW"/>
</dbReference>
<keyword evidence="8" id="KW-0354">Hemolysis</keyword>
<keyword evidence="6" id="KW-0800">Toxin</keyword>
<name>A0A1V0D773_9ACTO</name>
<evidence type="ECO:0000313" key="16">
    <source>
        <dbReference type="EMBL" id="ARA90382.1"/>
    </source>
</evidence>
<dbReference type="Gene3D" id="3.40.30.40">
    <property type="entry name" value="Perfringolysin"/>
    <property type="match status" value="1"/>
</dbReference>
<evidence type="ECO:0000256" key="6">
    <source>
        <dbReference type="ARBA" id="ARBA00022656"/>
    </source>
</evidence>
<feature type="domain" description="Thiol-activated cytolysin C-terminal" evidence="15">
    <location>
        <begin position="427"/>
        <end position="527"/>
    </location>
</feature>
<dbReference type="InterPro" id="IPR038700">
    <property type="entry name" value="Thiol_cytolys_C_sf"/>
</dbReference>
<dbReference type="AlphaFoldDB" id="A0A1V0D773"/>
<evidence type="ECO:0000256" key="3">
    <source>
        <dbReference type="ARBA" id="ARBA00008503"/>
    </source>
</evidence>
<dbReference type="GO" id="GO:0090729">
    <property type="term" value="F:toxin activity"/>
    <property type="evidence" value="ECO:0007669"/>
    <property type="project" value="UniProtKB-KW"/>
</dbReference>
<evidence type="ECO:0000256" key="14">
    <source>
        <dbReference type="SAM" id="SignalP"/>
    </source>
</evidence>
<evidence type="ECO:0000256" key="13">
    <source>
        <dbReference type="ARBA" id="ARBA00023136"/>
    </source>
</evidence>
<accession>A0A1V0D773</accession>
<dbReference type="Gene3D" id="3.90.840.10">
    <property type="entry name" value="Thiol-activated cytolysin superfamily/Thiol-activated cytolysin, alpha-beta domain"/>
    <property type="match status" value="1"/>
</dbReference>
<proteinExistence type="inferred from homology"/>
<evidence type="ECO:0000256" key="1">
    <source>
        <dbReference type="ARBA" id="ARBA00004301"/>
    </source>
</evidence>
<dbReference type="GO" id="GO:0005576">
    <property type="term" value="C:extracellular region"/>
    <property type="evidence" value="ECO:0007669"/>
    <property type="project" value="UniProtKB-SubCell"/>
</dbReference>
<gene>
    <name evidence="16" type="primary">pyo</name>
</gene>
<organism evidence="16">
    <name type="scientific">Trueperella pyogenes</name>
    <dbReference type="NCBI Taxonomy" id="1661"/>
    <lineage>
        <taxon>Bacteria</taxon>
        <taxon>Bacillati</taxon>
        <taxon>Actinomycetota</taxon>
        <taxon>Actinomycetes</taxon>
        <taxon>Actinomycetales</taxon>
        <taxon>Actinomycetaceae</taxon>
        <taxon>Trueperella</taxon>
    </lineage>
</organism>
<evidence type="ECO:0000256" key="11">
    <source>
        <dbReference type="ARBA" id="ARBA00023026"/>
    </source>
</evidence>
<evidence type="ECO:0000256" key="8">
    <source>
        <dbReference type="ARBA" id="ARBA00022735"/>
    </source>
</evidence>
<dbReference type="PRINTS" id="PR01400">
    <property type="entry name" value="TACYTOLYSIN"/>
</dbReference>
<evidence type="ECO:0000256" key="5">
    <source>
        <dbReference type="ARBA" id="ARBA00022525"/>
    </source>
</evidence>
<reference evidence="16" key="1">
    <citation type="submission" date="2016-07" db="EMBL/GenBank/DDBJ databases">
        <title>Molecular characterization of Pyolysin and Neuraminidase of Arcanobacterium pyogenes from goat.</title>
        <authorList>
            <person name="Zhang T."/>
            <person name="Cheng F."/>
        </authorList>
    </citation>
    <scope>NUCLEOTIDE SEQUENCE</scope>
    <source>
        <strain evidence="16">FL-1</strain>
    </source>
</reference>
<dbReference type="InterPro" id="IPR036359">
    <property type="entry name" value="Thiol_cytolysin_sf"/>
</dbReference>
<evidence type="ECO:0000256" key="10">
    <source>
        <dbReference type="ARBA" id="ARBA00022870"/>
    </source>
</evidence>
<evidence type="ECO:0000259" key="15">
    <source>
        <dbReference type="Pfam" id="PF17440"/>
    </source>
</evidence>
<comment type="similarity">
    <text evidence="3">Belongs to the cholesterol-dependent cytolysin family.</text>
</comment>
<keyword evidence="7" id="KW-0812">Transmembrane</keyword>
<dbReference type="GO" id="GO:0015485">
    <property type="term" value="F:cholesterol binding"/>
    <property type="evidence" value="ECO:0007669"/>
    <property type="project" value="InterPro"/>
</dbReference>
<keyword evidence="12" id="KW-0446">Lipid-binding</keyword>
<evidence type="ECO:0000256" key="2">
    <source>
        <dbReference type="ARBA" id="ARBA00004613"/>
    </source>
</evidence>
<dbReference type="Pfam" id="PF17440">
    <property type="entry name" value="Thiol_cytolys_C"/>
    <property type="match status" value="1"/>
</dbReference>
<evidence type="ECO:0000256" key="7">
    <source>
        <dbReference type="ARBA" id="ARBA00022692"/>
    </source>
</evidence>
<keyword evidence="13" id="KW-0472">Membrane</keyword>
<dbReference type="InterPro" id="IPR001869">
    <property type="entry name" value="Thiol_cytolysin"/>
</dbReference>
<dbReference type="InterPro" id="IPR035390">
    <property type="entry name" value="Thiol_cytolys_C"/>
</dbReference>
<dbReference type="Gene3D" id="2.60.40.1430">
    <property type="entry name" value="Perfringolysin, domain 4"/>
    <property type="match status" value="1"/>
</dbReference>
<comment type="subcellular location">
    <subcellularLocation>
        <location evidence="1">Host membrane</location>
        <topology evidence="1">Multi-pass membrane protein</topology>
    </subcellularLocation>
    <subcellularLocation>
        <location evidence="2">Secreted</location>
    </subcellularLocation>
</comment>
<evidence type="ECO:0000256" key="4">
    <source>
        <dbReference type="ARBA" id="ARBA00022452"/>
    </source>
</evidence>
<evidence type="ECO:0000256" key="12">
    <source>
        <dbReference type="ARBA" id="ARBA00023121"/>
    </source>
</evidence>
<dbReference type="EMBL" id="KX639506">
    <property type="protein sequence ID" value="ARA90382.1"/>
    <property type="molecule type" value="Genomic_DNA"/>
</dbReference>
<keyword evidence="11" id="KW-0843">Virulence</keyword>
<keyword evidence="14" id="KW-0732">Signal</keyword>
<dbReference type="InterPro" id="IPR036363">
    <property type="entry name" value="Thiol_cytolysin_ab_sf"/>
</dbReference>
<keyword evidence="9" id="KW-0204">Cytolysis</keyword>
<dbReference type="GO" id="GO:0033644">
    <property type="term" value="C:host cell membrane"/>
    <property type="evidence" value="ECO:0007669"/>
    <property type="project" value="UniProtKB-SubCell"/>
</dbReference>
<keyword evidence="5" id="KW-0964">Secreted</keyword>
<dbReference type="Pfam" id="PF01289">
    <property type="entry name" value="Thiol_cytolysin"/>
    <property type="match status" value="1"/>
</dbReference>
<dbReference type="Gene3D" id="3.30.1040.20">
    <property type="match status" value="1"/>
</dbReference>
<protein>
    <submittedName>
        <fullName evidence="16">Pyolysin</fullName>
    </submittedName>
</protein>
<dbReference type="SUPFAM" id="SSF56978">
    <property type="entry name" value="Perfringolysin"/>
    <property type="match status" value="1"/>
</dbReference>
<feature type="chain" id="PRO_5010703556" evidence="14">
    <location>
        <begin position="28"/>
        <end position="534"/>
    </location>
</feature>
<keyword evidence="10" id="KW-1043">Host membrane</keyword>
<feature type="signal peptide" evidence="14">
    <location>
        <begin position="1"/>
        <end position="27"/>
    </location>
</feature>
<sequence>MKRKAFASLVASVVAAATVTMPTASFAAGLGNSSGLTDGLSAPRASISPMDKVDLKSAQETNETSVDKYIRGLKYDPSGVLAVKGESIENVPVTKDQLKDGTYTVFKHERKSFNNLRSDISAFDANNAHVYPGALVLANKDLAKGSPTSIGIARAPQTVSVDLPGLVDGKNKVVINNPTKSSVTQGMNGLLDGWIQRNSKYPDHAAKISYDETMVTSKRQLEAKLGLGFEKVSAKLNVDFDAIHKRERQVAIASFKQIYYTASVDTPTSPHSVFGPNVTAQDLKDRGVNNKNPLGYISSVSYGRQIFVKLETTSTSNDVQAAFSGLFKAKFGNLSTEFKTKYADILNKTRATVYVVGGSARGGVEVATGNIDALKKIIKEESTFSTKVPAVPVSYAVNFLKDNQLAAVRSSGDYIETTATTYKSGEITFRHGGGYVAKFRLKWDEISYDPQGKEIRTPKTWSGNWVGRTAGFRETIQLPANARNIHVEAGEATGLAWDPWWTVINKKNLPLVPHREIVLKGTTLNPWVEDNVKS</sequence>